<gene>
    <name evidence="2" type="ORF">A2690_04805</name>
</gene>
<keyword evidence="1" id="KW-1133">Transmembrane helix</keyword>
<evidence type="ECO:0000313" key="3">
    <source>
        <dbReference type="Proteomes" id="UP000178372"/>
    </source>
</evidence>
<comment type="caution">
    <text evidence="2">The sequence shown here is derived from an EMBL/GenBank/DDBJ whole genome shotgun (WGS) entry which is preliminary data.</text>
</comment>
<reference evidence="2 3" key="1">
    <citation type="journal article" date="2016" name="Nat. Commun.">
        <title>Thousands of microbial genomes shed light on interconnected biogeochemical processes in an aquifer system.</title>
        <authorList>
            <person name="Anantharaman K."/>
            <person name="Brown C.T."/>
            <person name="Hug L.A."/>
            <person name="Sharon I."/>
            <person name="Castelle C.J."/>
            <person name="Probst A.J."/>
            <person name="Thomas B.C."/>
            <person name="Singh A."/>
            <person name="Wilkins M.J."/>
            <person name="Karaoz U."/>
            <person name="Brodie E.L."/>
            <person name="Williams K.H."/>
            <person name="Hubbard S.S."/>
            <person name="Banfield J.F."/>
        </authorList>
    </citation>
    <scope>NUCLEOTIDE SEQUENCE [LARGE SCALE GENOMIC DNA]</scope>
</reference>
<dbReference type="Proteomes" id="UP000178372">
    <property type="component" value="Unassembled WGS sequence"/>
</dbReference>
<dbReference type="EMBL" id="MFZF01000006">
    <property type="protein sequence ID" value="OGK17066.1"/>
    <property type="molecule type" value="Genomic_DNA"/>
</dbReference>
<protein>
    <submittedName>
        <fullName evidence="2">Uncharacterized protein</fullName>
    </submittedName>
</protein>
<name>A0A1F7GDX9_9BACT</name>
<proteinExistence type="predicted"/>
<dbReference type="AlphaFoldDB" id="A0A1F7GDX9"/>
<evidence type="ECO:0000256" key="1">
    <source>
        <dbReference type="SAM" id="Phobius"/>
    </source>
</evidence>
<evidence type="ECO:0000313" key="2">
    <source>
        <dbReference type="EMBL" id="OGK17066.1"/>
    </source>
</evidence>
<feature type="transmembrane region" description="Helical" evidence="1">
    <location>
        <begin position="216"/>
        <end position="236"/>
    </location>
</feature>
<accession>A0A1F7GDX9</accession>
<sequence length="573" mass="64961">MKLQHEFFLQAVADSQYLTDGICEDSMALFLRVLKQDEGLLTEGPLQNIQKEIKDKTPTTLTQFAKIINSVLTALEFQSSFAFSACYLIEDRIYLVTAGLGGIFITQNNKVARLIMGEQNASGRPKPDELLILGAYDTTFKDAQTSSLNLIGEEFDEKMTNLYSLHDIGGFVVSHLMQDVPTTAVAQVRPDEDNKNVPNEEEILSTTTGSTKKRKITLIASVVIILILFWSVVFGYQRRQRQEILSVLKQTEPQIESKIQDAEEELEFDPHAAKSLASEAELLFEPIWQKAQKNNLTEEKDVKQIHERIEATISKISNVGNKKPEEFYDLTLLSKNVNITRLMPTDDDSIGFLDTEHKKIYQVAIEKKSVKTFSPKKLTDKSLAVIDKNRLFFTTSDGIFMDDYTNNKKIANHEEWGNVVDFITFNGNLYLLDIQKDEIYKYLVVDASTFSNKNSYFKTGQSVDLKNATSFAVDGAFYIGFSDGKVLKYISGIKQDFTLKSPRELKVSKVLTNINTDNLYVFDQKQGVVFVFSKEGEYKKEIVSRYLKDATNMALIKGDKIIFQASSKIYILK</sequence>
<keyword evidence="1" id="KW-0472">Membrane</keyword>
<keyword evidence="1" id="KW-0812">Transmembrane</keyword>
<dbReference type="SUPFAM" id="SSF63829">
    <property type="entry name" value="Calcium-dependent phosphotriesterase"/>
    <property type="match status" value="1"/>
</dbReference>
<organism evidence="2 3">
    <name type="scientific">Candidatus Roizmanbacteria bacterium RIFCSPHIGHO2_01_FULL_39_12b</name>
    <dbReference type="NCBI Taxonomy" id="1802030"/>
    <lineage>
        <taxon>Bacteria</taxon>
        <taxon>Candidatus Roizmaniibacteriota</taxon>
    </lineage>
</organism>